<keyword evidence="3 9" id="KW-0732">Signal</keyword>
<sequence>MVSPYTLPLFLVLSSYTQLVTGQAAAAAAYAPVVTTCPTTPLVRNAGTGSSQALSPSESVYISSRQSLILPGAWEAYLSNVQASLPGQNATSLPQYVSDILSGASNTSGYPTLGIATSGGGYRAAIVGAGILNALDGRNASSAAVGTGGVLQAASYLAGLSGGSWLVTSLAQADFPTIPDLVFGSPQVRGVGDFGGWLANISLEIPTNDTLIDLAYTSDLLTEVSGKLLAGFPVSFTDIWARVLSRHFVNGTSAAAFFDSSLEHGAGITFSSIANVSTFRSFLQPFPIITADTLSPYENTSTYFDGIDIFVPLTNPIYEFNVYEMGSFDPTLAAFTPMQYLGSTNELFCVTGFDQASFMMATSASIFNTFNLTVRSHVVCNSSLIEDFISLVEAHDQNGTLLEFIDTARVPNPFQGVAKETFIDTNATVLTLVDGGEDGLSVPLTPLLAKARGLDVLIAIDVDADTSDGWAAGSTLVATQQRSSYYPSAYPFPHVPASTDIFLAEGLALHPTFFGCNDSSTPFLIYFANGGPPLGQAPLTNTSADQVVYAADEIDGMLSQAFDIATQGIPLEVNGAPVKDLEWPACLACALVDRARSRAEIERAGVCVTCMERYCWS</sequence>
<gene>
    <name evidence="11" type="ORF">POSPLADRAFT_1049397</name>
</gene>
<dbReference type="SUPFAM" id="SSF52151">
    <property type="entry name" value="FabD/lysophospholipase-like"/>
    <property type="match status" value="1"/>
</dbReference>
<dbReference type="Proteomes" id="UP000194127">
    <property type="component" value="Unassembled WGS sequence"/>
</dbReference>
<evidence type="ECO:0000256" key="9">
    <source>
        <dbReference type="RuleBase" id="RU362103"/>
    </source>
</evidence>
<dbReference type="Gene3D" id="3.40.1090.10">
    <property type="entry name" value="Cytosolic phospholipase A2 catalytic domain"/>
    <property type="match status" value="1"/>
</dbReference>
<evidence type="ECO:0000256" key="5">
    <source>
        <dbReference type="ARBA" id="ARBA00022963"/>
    </source>
</evidence>
<protein>
    <recommendedName>
        <fullName evidence="2 9">Lysophospholipase</fullName>
        <ecNumber evidence="2 9">3.1.1.5</ecNumber>
    </recommendedName>
</protein>
<evidence type="ECO:0000256" key="2">
    <source>
        <dbReference type="ARBA" id="ARBA00013274"/>
    </source>
</evidence>
<dbReference type="GO" id="GO:0004623">
    <property type="term" value="F:phospholipase A2 activity"/>
    <property type="evidence" value="ECO:0007669"/>
    <property type="project" value="TreeGrafter"/>
</dbReference>
<dbReference type="GO" id="GO:0046475">
    <property type="term" value="P:glycerophospholipid catabolic process"/>
    <property type="evidence" value="ECO:0007669"/>
    <property type="project" value="TreeGrafter"/>
</dbReference>
<reference evidence="11 12" key="1">
    <citation type="submission" date="2017-04" db="EMBL/GenBank/DDBJ databases">
        <title>Genome Sequence of the Model Brown-Rot Fungus Postia placenta SB12.</title>
        <authorList>
            <consortium name="DOE Joint Genome Institute"/>
            <person name="Gaskell J."/>
            <person name="Kersten P."/>
            <person name="Larrondo L.F."/>
            <person name="Canessa P."/>
            <person name="Martinez D."/>
            <person name="Hibbett D."/>
            <person name="Schmoll M."/>
            <person name="Kubicek C.P."/>
            <person name="Martinez A.T."/>
            <person name="Yadav J."/>
            <person name="Master E."/>
            <person name="Magnuson J.K."/>
            <person name="James T."/>
            <person name="Yaver D."/>
            <person name="Berka R."/>
            <person name="Labutti K."/>
            <person name="Lipzen A."/>
            <person name="Aerts A."/>
            <person name="Barry K."/>
            <person name="Henrissat B."/>
            <person name="Blanchette R."/>
            <person name="Grigoriev I."/>
            <person name="Cullen D."/>
        </authorList>
    </citation>
    <scope>NUCLEOTIDE SEQUENCE [LARGE SCALE GENOMIC DNA]</scope>
    <source>
        <strain evidence="11 12">MAD-698-R-SB12</strain>
    </source>
</reference>
<feature type="domain" description="PLA2c" evidence="10">
    <location>
        <begin position="36"/>
        <end position="617"/>
    </location>
</feature>
<organism evidence="11 12">
    <name type="scientific">Postia placenta MAD-698-R-SB12</name>
    <dbReference type="NCBI Taxonomy" id="670580"/>
    <lineage>
        <taxon>Eukaryota</taxon>
        <taxon>Fungi</taxon>
        <taxon>Dikarya</taxon>
        <taxon>Basidiomycota</taxon>
        <taxon>Agaricomycotina</taxon>
        <taxon>Agaricomycetes</taxon>
        <taxon>Polyporales</taxon>
        <taxon>Adustoporiaceae</taxon>
        <taxon>Rhodonia</taxon>
    </lineage>
</organism>
<dbReference type="PANTHER" id="PTHR10728:SF33">
    <property type="entry name" value="LYSOPHOSPHOLIPASE 1-RELATED"/>
    <property type="match status" value="1"/>
</dbReference>
<keyword evidence="12" id="KW-1185">Reference proteome</keyword>
<dbReference type="AlphaFoldDB" id="A0A1X6MR98"/>
<keyword evidence="7" id="KW-0325">Glycoprotein</keyword>
<evidence type="ECO:0000256" key="1">
    <source>
        <dbReference type="ARBA" id="ARBA00008780"/>
    </source>
</evidence>
<dbReference type="GO" id="GO:0005829">
    <property type="term" value="C:cytosol"/>
    <property type="evidence" value="ECO:0007669"/>
    <property type="project" value="TreeGrafter"/>
</dbReference>
<keyword evidence="6 8" id="KW-0443">Lipid metabolism</keyword>
<feature type="chain" id="PRO_5011809105" description="Lysophospholipase" evidence="9">
    <location>
        <begin position="23"/>
        <end position="617"/>
    </location>
</feature>
<evidence type="ECO:0000256" key="8">
    <source>
        <dbReference type="PROSITE-ProRule" id="PRU00555"/>
    </source>
</evidence>
<evidence type="ECO:0000256" key="7">
    <source>
        <dbReference type="ARBA" id="ARBA00023180"/>
    </source>
</evidence>
<proteinExistence type="inferred from homology"/>
<keyword evidence="5 8" id="KW-0442">Lipid degradation</keyword>
<keyword evidence="4 8" id="KW-0378">Hydrolase</keyword>
<evidence type="ECO:0000313" key="12">
    <source>
        <dbReference type="Proteomes" id="UP000194127"/>
    </source>
</evidence>
<dbReference type="GeneID" id="36324688"/>
<dbReference type="EC" id="3.1.1.5" evidence="2 9"/>
<feature type="signal peptide" evidence="9">
    <location>
        <begin position="1"/>
        <end position="22"/>
    </location>
</feature>
<dbReference type="PANTHER" id="PTHR10728">
    <property type="entry name" value="CYTOSOLIC PHOSPHOLIPASE A2"/>
    <property type="match status" value="1"/>
</dbReference>
<evidence type="ECO:0000313" key="11">
    <source>
        <dbReference type="EMBL" id="OSX58702.1"/>
    </source>
</evidence>
<dbReference type="GO" id="GO:0004622">
    <property type="term" value="F:phosphatidylcholine lysophospholipase activity"/>
    <property type="evidence" value="ECO:0007669"/>
    <property type="project" value="UniProtKB-EC"/>
</dbReference>
<dbReference type="SMART" id="SM00022">
    <property type="entry name" value="PLAc"/>
    <property type="match status" value="1"/>
</dbReference>
<dbReference type="PROSITE" id="PS51210">
    <property type="entry name" value="PLA2C"/>
    <property type="match status" value="1"/>
</dbReference>
<comment type="similarity">
    <text evidence="1 9">Belongs to the lysophospholipase family.</text>
</comment>
<dbReference type="OrthoDB" id="4084751at2759"/>
<dbReference type="RefSeq" id="XP_024335496.1">
    <property type="nucleotide sequence ID" value="XM_024479738.1"/>
</dbReference>
<evidence type="ECO:0000256" key="6">
    <source>
        <dbReference type="ARBA" id="ARBA00023098"/>
    </source>
</evidence>
<dbReference type="STRING" id="670580.A0A1X6MR98"/>
<evidence type="ECO:0000259" key="10">
    <source>
        <dbReference type="PROSITE" id="PS51210"/>
    </source>
</evidence>
<dbReference type="InterPro" id="IPR002642">
    <property type="entry name" value="LysoPLipase_cat_dom"/>
</dbReference>
<dbReference type="InterPro" id="IPR016035">
    <property type="entry name" value="Acyl_Trfase/lysoPLipase"/>
</dbReference>
<evidence type="ECO:0000256" key="3">
    <source>
        <dbReference type="ARBA" id="ARBA00022729"/>
    </source>
</evidence>
<dbReference type="Pfam" id="PF01735">
    <property type="entry name" value="PLA2_B"/>
    <property type="match status" value="1"/>
</dbReference>
<accession>A0A1X6MR98</accession>
<dbReference type="EMBL" id="KZ110604">
    <property type="protein sequence ID" value="OSX58702.1"/>
    <property type="molecule type" value="Genomic_DNA"/>
</dbReference>
<name>A0A1X6MR98_9APHY</name>
<evidence type="ECO:0000256" key="4">
    <source>
        <dbReference type="ARBA" id="ARBA00022801"/>
    </source>
</evidence>
<comment type="catalytic activity">
    <reaction evidence="9">
        <text>a 1-acyl-sn-glycero-3-phosphocholine + H2O = sn-glycerol 3-phosphocholine + a fatty acid + H(+)</text>
        <dbReference type="Rhea" id="RHEA:15177"/>
        <dbReference type="ChEBI" id="CHEBI:15377"/>
        <dbReference type="ChEBI" id="CHEBI:15378"/>
        <dbReference type="ChEBI" id="CHEBI:16870"/>
        <dbReference type="ChEBI" id="CHEBI:28868"/>
        <dbReference type="ChEBI" id="CHEBI:58168"/>
        <dbReference type="EC" id="3.1.1.5"/>
    </reaction>
</comment>